<dbReference type="Pfam" id="PF13424">
    <property type="entry name" value="TPR_12"/>
    <property type="match status" value="3"/>
</dbReference>
<gene>
    <name evidence="1" type="ORF">PTTW11_05225</name>
</gene>
<dbReference type="InterPro" id="IPR011990">
    <property type="entry name" value="TPR-like_helical_dom_sf"/>
</dbReference>
<evidence type="ECO:0000313" key="2">
    <source>
        <dbReference type="Proteomes" id="UP000472372"/>
    </source>
</evidence>
<dbReference type="PANTHER" id="PTHR46082">
    <property type="entry name" value="ATP/GTP-BINDING PROTEIN-RELATED"/>
    <property type="match status" value="1"/>
</dbReference>
<evidence type="ECO:0000313" key="1">
    <source>
        <dbReference type="EMBL" id="CAE7033533.1"/>
    </source>
</evidence>
<dbReference type="AlphaFoldDB" id="A0A6S6W2I7"/>
<dbReference type="InterPro" id="IPR053137">
    <property type="entry name" value="NLR-like"/>
</dbReference>
<organism evidence="1 2">
    <name type="scientific">Pyrenophora teres f. teres</name>
    <dbReference type="NCBI Taxonomy" id="97479"/>
    <lineage>
        <taxon>Eukaryota</taxon>
        <taxon>Fungi</taxon>
        <taxon>Dikarya</taxon>
        <taxon>Ascomycota</taxon>
        <taxon>Pezizomycotina</taxon>
        <taxon>Dothideomycetes</taxon>
        <taxon>Pleosporomycetidae</taxon>
        <taxon>Pleosporales</taxon>
        <taxon>Pleosporineae</taxon>
        <taxon>Pleosporaceae</taxon>
        <taxon>Pyrenophora</taxon>
    </lineage>
</organism>
<proteinExistence type="predicted"/>
<sequence length="660" mass="73541">MAEVLAALGGTAAFAQLFHYTIVLSTTASALSHSIRHAPEKIRAWLNHSMVMMSILDEVQGTAIDLHPAIAGLIWQCREDTTRLQSLLQPFHTNSSTRVPSKISLRVFVVRREAEIERTVTSFRSTFNTLASYLNVLSLKQTTAHSSTQSGGSIVSLYQFRNGSVAQSLLAMLSFFDNAEVSMQHLRSMFDQVSLSEAVADLLSKSLLRQDRSGDSIQIEPSAQETIRLELMASNDGSRHLAFAIQSLTKGFREHLTRPRTLRRVSSLHMHVSTVLNAAMDSPPELINFPGAATLAVRYCMYLIITGHFKKALKFILMFQDWGERVLHTNFDAKSALRAKEAAARVLQGDYDTALHIFHHINRSRTRNFGKSDIRTLHSINGLGLAYHAAGDNERATRYHQRALVAKSTILGPHDPDTLVTANNLGIVLQSQGDHKAAHALFSRSLKGWLQTYDADDLLVLTAKSNLGIALHFQGLLEEAAHNHHYVFRKRHHILGATHPETIKSKANLAITTNEQGQHAQAEVLYREALTSFQDELGDSHPDTLKTHTNLAIALHDQGKFNEAHSVVASVLPLIRTKYGRTHAETLEAMEFRSILLQHLGKLSKALDIATEVYEVRNKQYGYDHDDTQRSLCHVRDLAEDCEEAHAMRRFSSGVAVEVC</sequence>
<dbReference type="Gene3D" id="1.25.40.10">
    <property type="entry name" value="Tetratricopeptide repeat domain"/>
    <property type="match status" value="2"/>
</dbReference>
<dbReference type="EMBL" id="HG992980">
    <property type="protein sequence ID" value="CAE7033533.1"/>
    <property type="molecule type" value="Genomic_DNA"/>
</dbReference>
<dbReference type="Proteomes" id="UP000472372">
    <property type="component" value="Chromosome 4"/>
</dbReference>
<dbReference type="SUPFAM" id="SSF48452">
    <property type="entry name" value="TPR-like"/>
    <property type="match status" value="3"/>
</dbReference>
<name>A0A6S6W2I7_9PLEO</name>
<protein>
    <submittedName>
        <fullName evidence="1">NrfG</fullName>
    </submittedName>
</protein>
<dbReference type="PANTHER" id="PTHR46082:SF6">
    <property type="entry name" value="AAA+ ATPASE DOMAIN-CONTAINING PROTEIN-RELATED"/>
    <property type="match status" value="1"/>
</dbReference>
<reference evidence="1" key="1">
    <citation type="submission" date="2021-02" db="EMBL/GenBank/DDBJ databases">
        <authorList>
            <person name="Syme A R."/>
            <person name="Syme A R."/>
            <person name="Moolhuijzen P."/>
        </authorList>
    </citation>
    <scope>NUCLEOTIDE SEQUENCE</scope>
    <source>
        <strain evidence="1">W1-1</strain>
    </source>
</reference>
<accession>A0A6S6W2I7</accession>